<keyword evidence="2" id="KW-1003">Cell membrane</keyword>
<evidence type="ECO:0000313" key="12">
    <source>
        <dbReference type="Proteomes" id="UP000233060"/>
    </source>
</evidence>
<feature type="domain" description="G-protein coupled receptors family 1 profile" evidence="10">
    <location>
        <begin position="1"/>
        <end position="270"/>
    </location>
</feature>
<evidence type="ECO:0000256" key="5">
    <source>
        <dbReference type="ARBA" id="ARBA00023040"/>
    </source>
</evidence>
<keyword evidence="3 9" id="KW-0812">Transmembrane</keyword>
<evidence type="ECO:0000256" key="6">
    <source>
        <dbReference type="ARBA" id="ARBA00023136"/>
    </source>
</evidence>
<feature type="transmembrane region" description="Helical" evidence="9">
    <location>
        <begin position="217"/>
        <end position="242"/>
    </location>
</feature>
<proteinExistence type="predicted"/>
<dbReference type="Ensembl" id="ENSCATT00000039385.1">
    <property type="protein sequence ID" value="ENSCATP00000015234.1"/>
    <property type="gene ID" value="ENSCATG00000031595.1"/>
</dbReference>
<organism evidence="11 12">
    <name type="scientific">Cercocebus atys</name>
    <name type="common">Sooty mangabey</name>
    <name type="synonym">Cercocebus torquatus atys</name>
    <dbReference type="NCBI Taxonomy" id="9531"/>
    <lineage>
        <taxon>Eukaryota</taxon>
        <taxon>Metazoa</taxon>
        <taxon>Chordata</taxon>
        <taxon>Craniata</taxon>
        <taxon>Vertebrata</taxon>
        <taxon>Euteleostomi</taxon>
        <taxon>Mammalia</taxon>
        <taxon>Eutheria</taxon>
        <taxon>Euarchontoglires</taxon>
        <taxon>Primates</taxon>
        <taxon>Haplorrhini</taxon>
        <taxon>Catarrhini</taxon>
        <taxon>Cercopithecidae</taxon>
        <taxon>Cercopithecinae</taxon>
        <taxon>Cercocebus</taxon>
    </lineage>
</organism>
<dbReference type="Gene3D" id="1.20.1070.10">
    <property type="entry name" value="Rhodopsin 7-helix transmembrane proteins"/>
    <property type="match status" value="2"/>
</dbReference>
<dbReference type="GO" id="GO:0005886">
    <property type="term" value="C:plasma membrane"/>
    <property type="evidence" value="ECO:0007669"/>
    <property type="project" value="UniProtKB-SubCell"/>
</dbReference>
<feature type="transmembrane region" description="Helical" evidence="9">
    <location>
        <begin position="52"/>
        <end position="69"/>
    </location>
</feature>
<keyword evidence="7" id="KW-0675">Receptor</keyword>
<evidence type="ECO:0000256" key="9">
    <source>
        <dbReference type="SAM" id="Phobius"/>
    </source>
</evidence>
<keyword evidence="12" id="KW-1185">Reference proteome</keyword>
<evidence type="ECO:0000313" key="11">
    <source>
        <dbReference type="Ensembl" id="ENSCATP00000015234.1"/>
    </source>
</evidence>
<keyword evidence="6 9" id="KW-0472">Membrane</keyword>
<name>A0A2K5LQL6_CERAT</name>
<gene>
    <name evidence="11" type="primary">HRH4</name>
</gene>
<dbReference type="Proteomes" id="UP000233060">
    <property type="component" value="Unassembled WGS sequence"/>
</dbReference>
<dbReference type="GeneTree" id="ENSGT00940000162118"/>
<dbReference type="PANTHER" id="PTHR24248:SF198">
    <property type="entry name" value="HISTAMINE RECEPTOR H4"/>
    <property type="match status" value="1"/>
</dbReference>
<dbReference type="PROSITE" id="PS50262">
    <property type="entry name" value="G_PROTEIN_RECEP_F1_2"/>
    <property type="match status" value="1"/>
</dbReference>
<dbReference type="AlphaFoldDB" id="A0A2K5LQL6"/>
<feature type="transmembrane region" description="Helical" evidence="9">
    <location>
        <begin position="12"/>
        <end position="40"/>
    </location>
</feature>
<dbReference type="GO" id="GO:0043410">
    <property type="term" value="P:positive regulation of MAPK cascade"/>
    <property type="evidence" value="ECO:0007669"/>
    <property type="project" value="TreeGrafter"/>
</dbReference>
<comment type="subcellular location">
    <subcellularLocation>
        <location evidence="1">Cell membrane</location>
        <topology evidence="1">Multi-pass membrane protein</topology>
    </subcellularLocation>
</comment>
<accession>A0A2K5LQL6</accession>
<sequence length="302" mass="34520">MPDTNSTINLSLSIRITLAFFMSLLAFAIMLGNAVVILAFVVDKNLRHRSSYFFLNLAISDFFVVSETWKDEGSECEPGFFSEWYIVAITSFLEFLIPVILVAYFNMNIYWSLWKRDHLSRCQSHPGPTAVSSNICGQSFRCGLSSRGSLSASTEMPVSLHSERQRRKSSLMYSFRTKMNSNRIASKMGSFSQSDSVGLHQREHAELLRARRLAKSLAILLGVFAVCWAPYSLFTIVLSFYSSETGSKSVWYRIAFWLQWFNSFVNPLLYPLCHKRFQKAFLKIFCIRKQPLPSPHSRSVSS</sequence>
<feature type="transmembrane region" description="Helical" evidence="9">
    <location>
        <begin position="254"/>
        <end position="273"/>
    </location>
</feature>
<evidence type="ECO:0000256" key="1">
    <source>
        <dbReference type="ARBA" id="ARBA00004651"/>
    </source>
</evidence>
<dbReference type="PRINTS" id="PR00237">
    <property type="entry name" value="GPCRRHODOPSN"/>
</dbReference>
<evidence type="ECO:0000256" key="8">
    <source>
        <dbReference type="ARBA" id="ARBA00023224"/>
    </source>
</evidence>
<evidence type="ECO:0000256" key="7">
    <source>
        <dbReference type="ARBA" id="ARBA00023170"/>
    </source>
</evidence>
<evidence type="ECO:0000259" key="10">
    <source>
        <dbReference type="PROSITE" id="PS50262"/>
    </source>
</evidence>
<dbReference type="GO" id="GO:0071880">
    <property type="term" value="P:adenylate cyclase-activating adrenergic receptor signaling pathway"/>
    <property type="evidence" value="ECO:0007669"/>
    <property type="project" value="TreeGrafter"/>
</dbReference>
<reference evidence="11" key="2">
    <citation type="submission" date="2025-09" db="UniProtKB">
        <authorList>
            <consortium name="Ensembl"/>
        </authorList>
    </citation>
    <scope>IDENTIFICATION</scope>
</reference>
<dbReference type="PANTHER" id="PTHR24248">
    <property type="entry name" value="ADRENERGIC RECEPTOR-RELATED G-PROTEIN COUPLED RECEPTOR"/>
    <property type="match status" value="1"/>
</dbReference>
<evidence type="ECO:0000256" key="4">
    <source>
        <dbReference type="ARBA" id="ARBA00022989"/>
    </source>
</evidence>
<dbReference type="Pfam" id="PF00001">
    <property type="entry name" value="7tm_1"/>
    <property type="match status" value="1"/>
</dbReference>
<dbReference type="InterPro" id="IPR017452">
    <property type="entry name" value="GPCR_Rhodpsn_7TM"/>
</dbReference>
<dbReference type="InterPro" id="IPR000276">
    <property type="entry name" value="GPCR_Rhodpsn"/>
</dbReference>
<dbReference type="Bgee" id="ENSCATG00000031595">
    <property type="expression patterns" value="Expressed in thymus"/>
</dbReference>
<reference evidence="11" key="1">
    <citation type="submission" date="2025-08" db="UniProtKB">
        <authorList>
            <consortium name="Ensembl"/>
        </authorList>
    </citation>
    <scope>IDENTIFICATION</scope>
</reference>
<keyword evidence="8" id="KW-0807">Transducer</keyword>
<dbReference type="GO" id="GO:0004930">
    <property type="term" value="F:G protein-coupled receptor activity"/>
    <property type="evidence" value="ECO:0007669"/>
    <property type="project" value="UniProtKB-KW"/>
</dbReference>
<dbReference type="SUPFAM" id="SSF81321">
    <property type="entry name" value="Family A G protein-coupled receptor-like"/>
    <property type="match status" value="1"/>
</dbReference>
<evidence type="ECO:0000256" key="3">
    <source>
        <dbReference type="ARBA" id="ARBA00022692"/>
    </source>
</evidence>
<evidence type="ECO:0000256" key="2">
    <source>
        <dbReference type="ARBA" id="ARBA00022475"/>
    </source>
</evidence>
<keyword evidence="5" id="KW-0297">G-protein coupled receptor</keyword>
<feature type="transmembrane region" description="Helical" evidence="9">
    <location>
        <begin position="84"/>
        <end position="106"/>
    </location>
</feature>
<keyword evidence="4 9" id="KW-1133">Transmembrane helix</keyword>
<protein>
    <submittedName>
        <fullName evidence="11">Histamine receptor H4</fullName>
    </submittedName>
</protein>